<organism evidence="2 3">
    <name type="scientific">Methanocella conradii (strain DSM 24694 / JCM 17849 / CGMCC 1.5162 / HZ254)</name>
    <dbReference type="NCBI Taxonomy" id="1041930"/>
    <lineage>
        <taxon>Archaea</taxon>
        <taxon>Methanobacteriati</taxon>
        <taxon>Methanobacteriota</taxon>
        <taxon>Stenosarchaea group</taxon>
        <taxon>Methanomicrobia</taxon>
        <taxon>Methanocellales</taxon>
        <taxon>Methanocellaceae</taxon>
        <taxon>Methanocella</taxon>
    </lineage>
</organism>
<evidence type="ECO:0000256" key="1">
    <source>
        <dbReference type="SAM" id="Phobius"/>
    </source>
</evidence>
<evidence type="ECO:0000313" key="2">
    <source>
        <dbReference type="EMBL" id="AFD01114.1"/>
    </source>
</evidence>
<dbReference type="InterPro" id="IPR029039">
    <property type="entry name" value="Flavoprotein-like_sf"/>
</dbReference>
<reference evidence="2 3" key="1">
    <citation type="journal article" date="2012" name="J. Bacteriol.">
        <title>Complete genome sequence of a thermophilic methanogen, Methanocella conradii HZ254, isolated from Chinese rice field soil.</title>
        <authorList>
            <person name="Lu Z."/>
            <person name="Lu Y."/>
        </authorList>
    </citation>
    <scope>NUCLEOTIDE SEQUENCE [LARGE SCALE GENOMIC DNA]</scope>
    <source>
        <strain evidence="3">DSM 24694 / JCM 17849 / CGMCC 1.5162 / HZ254</strain>
    </source>
</reference>
<dbReference type="AlphaFoldDB" id="H8I6B6"/>
<evidence type="ECO:0000313" key="3">
    <source>
        <dbReference type="Proteomes" id="UP000005233"/>
    </source>
</evidence>
<dbReference type="HOGENOM" id="CLU_1431635_0_0_2"/>
<proteinExistence type="predicted"/>
<accession>H8I6B6</accession>
<dbReference type="STRING" id="1041930.Mtc_2382"/>
<dbReference type="SMR" id="H8I6B6"/>
<keyword evidence="1" id="KW-0472">Membrane</keyword>
<gene>
    <name evidence="2" type="ordered locus">Mtc_2382</name>
</gene>
<keyword evidence="1" id="KW-0812">Transmembrane</keyword>
<protein>
    <submittedName>
        <fullName evidence="2">Uncharacterized protein</fullName>
    </submittedName>
</protein>
<dbReference type="KEGG" id="mez:Mtc_2382"/>
<dbReference type="EMBL" id="CP003243">
    <property type="protein sequence ID" value="AFD01114.1"/>
    <property type="molecule type" value="Genomic_DNA"/>
</dbReference>
<dbReference type="OrthoDB" id="71527at2157"/>
<dbReference type="Gene3D" id="3.40.50.360">
    <property type="match status" value="1"/>
</dbReference>
<dbReference type="eggNOG" id="arCOG00524">
    <property type="taxonomic scope" value="Archaea"/>
</dbReference>
<name>H8I6B6_METCZ</name>
<feature type="transmembrane region" description="Helical" evidence="1">
    <location>
        <begin position="6"/>
        <end position="30"/>
    </location>
</feature>
<dbReference type="Proteomes" id="UP000005233">
    <property type="component" value="Chromosome"/>
</dbReference>
<sequence length="189" mass="19127">MNWIMIIGLVVAGIAVVAFAIGLIICGDLLSYTATGNKTLDPAGTPAGRALVVYNPGVSGAAKDAAATIAGDLQSKGYAVSLAGVRSTAAANTSSYDVIIVGGPMYFGKVSSSVEAYLKGLKPQKDVALGVFATTGAPQFNNDDIASFGKQVASLPCNSMLNKTAVTKTIRSGDAGNVDCSEFVSAVLQ</sequence>
<dbReference type="SUPFAM" id="SSF52218">
    <property type="entry name" value="Flavoproteins"/>
    <property type="match status" value="1"/>
</dbReference>
<keyword evidence="1" id="KW-1133">Transmembrane helix</keyword>
<keyword evidence="3" id="KW-1185">Reference proteome</keyword>